<reference evidence="3" key="1">
    <citation type="journal article" date="2019" name="Int. J. Syst. Evol. Microbiol.">
        <title>The Global Catalogue of Microorganisms (GCM) 10K type strain sequencing project: providing services to taxonomists for standard genome sequencing and annotation.</title>
        <authorList>
            <consortium name="The Broad Institute Genomics Platform"/>
            <consortium name="The Broad Institute Genome Sequencing Center for Infectious Disease"/>
            <person name="Wu L."/>
            <person name="Ma J."/>
        </authorList>
    </citation>
    <scope>NUCLEOTIDE SEQUENCE [LARGE SCALE GENOMIC DNA]</scope>
    <source>
        <strain evidence="3">CCUG 61697</strain>
    </source>
</reference>
<evidence type="ECO:0000313" key="2">
    <source>
        <dbReference type="EMBL" id="MFD0987816.1"/>
    </source>
</evidence>
<evidence type="ECO:0000313" key="3">
    <source>
        <dbReference type="Proteomes" id="UP001597102"/>
    </source>
</evidence>
<keyword evidence="3" id="KW-1185">Reference proteome</keyword>
<gene>
    <name evidence="2" type="ORF">ACFQ2F_11985</name>
</gene>
<comment type="caution">
    <text evidence="2">The sequence shown here is derived from an EMBL/GenBank/DDBJ whole genome shotgun (WGS) entry which is preliminary data.</text>
</comment>
<dbReference type="Proteomes" id="UP001597102">
    <property type="component" value="Unassembled WGS sequence"/>
</dbReference>
<protein>
    <submittedName>
        <fullName evidence="2">Uncharacterized protein</fullName>
    </submittedName>
</protein>
<evidence type="ECO:0000256" key="1">
    <source>
        <dbReference type="SAM" id="MobiDB-lite"/>
    </source>
</evidence>
<name>A0ABW3JDF9_9HYPH</name>
<organism evidence="2 3">
    <name type="scientific">Methyloligella solikamskensis</name>
    <dbReference type="NCBI Taxonomy" id="1177756"/>
    <lineage>
        <taxon>Bacteria</taxon>
        <taxon>Pseudomonadati</taxon>
        <taxon>Pseudomonadota</taxon>
        <taxon>Alphaproteobacteria</taxon>
        <taxon>Hyphomicrobiales</taxon>
        <taxon>Hyphomicrobiaceae</taxon>
        <taxon>Methyloligella</taxon>
    </lineage>
</organism>
<dbReference type="EMBL" id="JBHTJO010000001">
    <property type="protein sequence ID" value="MFD0987816.1"/>
    <property type="molecule type" value="Genomic_DNA"/>
</dbReference>
<accession>A0ABW3JDF9</accession>
<dbReference type="RefSeq" id="WP_379090146.1">
    <property type="nucleotide sequence ID" value="NZ_JBHTJO010000001.1"/>
</dbReference>
<feature type="region of interest" description="Disordered" evidence="1">
    <location>
        <begin position="97"/>
        <end position="116"/>
    </location>
</feature>
<sequence>MPLPQRRKRIMREFTIDELSAVDRPAQQHATMAIMKRDEGDEPAAPIADGKDDVAHFDSFEQAVEQLAAILSGGRTEAMKKVARERPDLLQKYNQDGRDAFQKAQAEASRPAEVSKAKEDFDLLVDGIMDERKVSRTQAMTIARAKHPAAYRRYQEA</sequence>
<proteinExistence type="predicted"/>